<dbReference type="InterPro" id="IPR011004">
    <property type="entry name" value="Trimer_LpxA-like_sf"/>
</dbReference>
<dbReference type="InterPro" id="IPR018357">
    <property type="entry name" value="Hexapep_transf_CS"/>
</dbReference>
<evidence type="ECO:0000256" key="2">
    <source>
        <dbReference type="ARBA" id="ARBA00022737"/>
    </source>
</evidence>
<keyword evidence="2" id="KW-0677">Repeat</keyword>
<dbReference type="Pfam" id="PF00132">
    <property type="entry name" value="Hexapep"/>
    <property type="match status" value="2"/>
</dbReference>
<proteinExistence type="predicted"/>
<evidence type="ECO:0000313" key="4">
    <source>
        <dbReference type="Proteomes" id="UP001597282"/>
    </source>
</evidence>
<comment type="caution">
    <text evidence="3">The sequence shown here is derived from an EMBL/GenBank/DDBJ whole genome shotgun (WGS) entry which is preliminary data.</text>
</comment>
<dbReference type="CDD" id="cd03358">
    <property type="entry name" value="LbH_WxcM_N_like"/>
    <property type="match status" value="1"/>
</dbReference>
<keyword evidence="1 3" id="KW-0808">Transferase</keyword>
<dbReference type="PANTHER" id="PTHR43300">
    <property type="entry name" value="ACETYLTRANSFERASE"/>
    <property type="match status" value="1"/>
</dbReference>
<dbReference type="RefSeq" id="WP_380165129.1">
    <property type="nucleotide sequence ID" value="NZ_JBHTNU010000008.1"/>
</dbReference>
<reference evidence="4" key="1">
    <citation type="journal article" date="2019" name="Int. J. Syst. Evol. Microbiol.">
        <title>The Global Catalogue of Microorganisms (GCM) 10K type strain sequencing project: providing services to taxonomists for standard genome sequencing and annotation.</title>
        <authorList>
            <consortium name="The Broad Institute Genomics Platform"/>
            <consortium name="The Broad Institute Genome Sequencing Center for Infectious Disease"/>
            <person name="Wu L."/>
            <person name="Ma J."/>
        </authorList>
    </citation>
    <scope>NUCLEOTIDE SEQUENCE [LARGE SCALE GENOMIC DNA]</scope>
    <source>
        <strain evidence="4">S1</strain>
    </source>
</reference>
<gene>
    <name evidence="3" type="ORF">ACFQ4Y_10055</name>
</gene>
<name>A0ABW4C946_9BACL</name>
<dbReference type="Proteomes" id="UP001597282">
    <property type="component" value="Unassembled WGS sequence"/>
</dbReference>
<dbReference type="GO" id="GO:0016746">
    <property type="term" value="F:acyltransferase activity"/>
    <property type="evidence" value="ECO:0007669"/>
    <property type="project" value="UniProtKB-KW"/>
</dbReference>
<keyword evidence="3" id="KW-0012">Acyltransferase</keyword>
<dbReference type="InterPro" id="IPR001451">
    <property type="entry name" value="Hexapep"/>
</dbReference>
<dbReference type="EMBL" id="JBHTNU010000008">
    <property type="protein sequence ID" value="MFD1427267.1"/>
    <property type="molecule type" value="Genomic_DNA"/>
</dbReference>
<dbReference type="Gene3D" id="2.160.10.10">
    <property type="entry name" value="Hexapeptide repeat proteins"/>
    <property type="match status" value="1"/>
</dbReference>
<evidence type="ECO:0000256" key="1">
    <source>
        <dbReference type="ARBA" id="ARBA00022679"/>
    </source>
</evidence>
<protein>
    <submittedName>
        <fullName evidence="3">Acyltransferase</fullName>
        <ecNumber evidence="3">2.3.1.-</ecNumber>
    </submittedName>
</protein>
<accession>A0ABW4C946</accession>
<dbReference type="PROSITE" id="PS00101">
    <property type="entry name" value="HEXAPEP_TRANSFERASES"/>
    <property type="match status" value="1"/>
</dbReference>
<dbReference type="PANTHER" id="PTHR43300:SF4">
    <property type="entry name" value="ACYL-[ACYL-CARRIER-PROTEIN]--UDP-N-ACETYLGLUCOSAMINE O-ACYLTRANSFERASE"/>
    <property type="match status" value="1"/>
</dbReference>
<dbReference type="EC" id="2.3.1.-" evidence="3"/>
<keyword evidence="4" id="KW-1185">Reference proteome</keyword>
<sequence length="257" mass="27232">MKGFNTKGVGSVDNWIHPEARLGNGVKIGPFTVIEEGAVLGDNVTVGNYVTIHADTIIGAGTTIADQAVIGRWPRPALTSTVQVDADLSPLSLGEGCTIGTHAVLYRGSQLGAEVLVADQVFVREQCLIGDRVLIGRGVAVENRVEIGSYTKIQTNAYITAHSRLEEQVFIAPGVITTNDNYMGRTKERFRQLKGPTVKRGARVGGGAILLPGVVVAEESFIAAGAVVNRDTEAAMVYAGVPARPLRRVPEGEMRGS</sequence>
<dbReference type="SUPFAM" id="SSF51161">
    <property type="entry name" value="Trimeric LpxA-like enzymes"/>
    <property type="match status" value="1"/>
</dbReference>
<evidence type="ECO:0000313" key="3">
    <source>
        <dbReference type="EMBL" id="MFD1427267.1"/>
    </source>
</evidence>
<organism evidence="3 4">
    <name type="scientific">Kroppenstedtia sanguinis</name>
    <dbReference type="NCBI Taxonomy" id="1380684"/>
    <lineage>
        <taxon>Bacteria</taxon>
        <taxon>Bacillati</taxon>
        <taxon>Bacillota</taxon>
        <taxon>Bacilli</taxon>
        <taxon>Bacillales</taxon>
        <taxon>Thermoactinomycetaceae</taxon>
        <taxon>Kroppenstedtia</taxon>
    </lineage>
</organism>
<dbReference type="InterPro" id="IPR050179">
    <property type="entry name" value="Trans_hexapeptide_repeat"/>
</dbReference>